<name>A0ABS8TLK5_DATST</name>
<reference evidence="1 2" key="1">
    <citation type="journal article" date="2021" name="BMC Genomics">
        <title>Datura genome reveals duplications of psychoactive alkaloid biosynthetic genes and high mutation rate following tissue culture.</title>
        <authorList>
            <person name="Rajewski A."/>
            <person name="Carter-House D."/>
            <person name="Stajich J."/>
            <person name="Litt A."/>
        </authorList>
    </citation>
    <scope>NUCLEOTIDE SEQUENCE [LARGE SCALE GENOMIC DNA]</scope>
    <source>
        <strain evidence="1">AR-01</strain>
    </source>
</reference>
<evidence type="ECO:0000313" key="2">
    <source>
        <dbReference type="Proteomes" id="UP000823775"/>
    </source>
</evidence>
<dbReference type="InterPro" id="IPR027417">
    <property type="entry name" value="P-loop_NTPase"/>
</dbReference>
<proteinExistence type="predicted"/>
<comment type="caution">
    <text evidence="1">The sequence shown here is derived from an EMBL/GenBank/DDBJ whole genome shotgun (WGS) entry which is preliminary data.</text>
</comment>
<accession>A0ABS8TLK5</accession>
<dbReference type="Gene3D" id="3.40.50.300">
    <property type="entry name" value="P-loop containing nucleotide triphosphate hydrolases"/>
    <property type="match status" value="1"/>
</dbReference>
<dbReference type="EMBL" id="JACEIK010001738">
    <property type="protein sequence ID" value="MCD7471853.1"/>
    <property type="molecule type" value="Genomic_DNA"/>
</dbReference>
<protein>
    <submittedName>
        <fullName evidence="1">Uncharacterized protein</fullName>
    </submittedName>
</protein>
<dbReference type="Proteomes" id="UP000823775">
    <property type="component" value="Unassembled WGS sequence"/>
</dbReference>
<organism evidence="1 2">
    <name type="scientific">Datura stramonium</name>
    <name type="common">Jimsonweed</name>
    <name type="synonym">Common thornapple</name>
    <dbReference type="NCBI Taxonomy" id="4076"/>
    <lineage>
        <taxon>Eukaryota</taxon>
        <taxon>Viridiplantae</taxon>
        <taxon>Streptophyta</taxon>
        <taxon>Embryophyta</taxon>
        <taxon>Tracheophyta</taxon>
        <taxon>Spermatophyta</taxon>
        <taxon>Magnoliopsida</taxon>
        <taxon>eudicotyledons</taxon>
        <taxon>Gunneridae</taxon>
        <taxon>Pentapetalae</taxon>
        <taxon>asterids</taxon>
        <taxon>lamiids</taxon>
        <taxon>Solanales</taxon>
        <taxon>Solanaceae</taxon>
        <taxon>Solanoideae</taxon>
        <taxon>Datureae</taxon>
        <taxon>Datura</taxon>
    </lineage>
</organism>
<keyword evidence="2" id="KW-1185">Reference proteome</keyword>
<gene>
    <name evidence="1" type="ORF">HAX54_012594</name>
</gene>
<evidence type="ECO:0000313" key="1">
    <source>
        <dbReference type="EMBL" id="MCD7471853.1"/>
    </source>
</evidence>
<sequence>MKMKNIYGNIKDRKLQTFDLGNLSSQHVLESKNTVVGSNYELEMLQDQLARGLGEIKLISLVGMGEIGKATFATRSFNEPVIMSEAHEEENDGALADLLQKSLKESEEANVEKNFFAMGGHDDGLLSPSLKRLIELEACRPSVAASAKEIQQEAGDNVLDVRVRNTI</sequence>